<dbReference type="OMA" id="MQLQRMQ"/>
<dbReference type="RefSeq" id="XP_013248991.1">
    <property type="nucleotide sequence ID" value="XM_013393537.1"/>
</dbReference>
<dbReference type="AlphaFoldDB" id="U6GM18"/>
<protein>
    <submittedName>
        <fullName evidence="2">Uncharacterized protein</fullName>
    </submittedName>
</protein>
<dbReference type="Proteomes" id="UP000018050">
    <property type="component" value="Unassembled WGS sequence"/>
</dbReference>
<feature type="compositionally biased region" description="Low complexity" evidence="1">
    <location>
        <begin position="188"/>
        <end position="224"/>
    </location>
</feature>
<evidence type="ECO:0000313" key="2">
    <source>
        <dbReference type="EMBL" id="CDI81225.1"/>
    </source>
</evidence>
<name>U6GM18_EIMAC</name>
<feature type="region of interest" description="Disordered" evidence="1">
    <location>
        <begin position="380"/>
        <end position="434"/>
    </location>
</feature>
<dbReference type="GeneID" id="25274057"/>
<feature type="region of interest" description="Disordered" evidence="1">
    <location>
        <begin position="602"/>
        <end position="622"/>
    </location>
</feature>
<accession>U6GM18</accession>
<dbReference type="OrthoDB" id="347107at2759"/>
<sequence length="660" mass="74264">MKRFRMWNLCMAQIDPRFRHYSIGTRPILKTPSGALCRHCIAPQLLPGVWEAHLRSGIPAARDQQKKLTETCVIAHIENRSLAKKAALLESLGRLGVPLWVNGKPLTHPAVIHPTVIAADGEAVATSAPVELELEGGANKSTEVTKPSVKAQQEQVLHQLNLLSIDPGEGRQGHDQQQFKLCGSVAEQQQKQQHNKQQQQQTPKTSRSSRQQQRRGQLTRMTQQQQAQQQQALCGQLTSTSVCQGQADERLLATRSVATNAASVSHTGGASAIAAVPLGGRRTSSNQQRHLPKERLQMHQQEQLRILSSTSAAEEQMFHLHQQQQHEARGPGNDFLRLAQGVWMDMRPMHQLQPQQQQQQHVQHLHQLQQLQQLHEVEQMRQEELQQQQQRAGPLELASAAAGRGPCAKFPAAGNWRQTQQQQQNPCTESTAPPAGIVCGELQQQRHQAQEVQPQEQQPQQQAQELVYSEAECSLTTVASLPEIKERLPLQQQQLHQLWTPSGFTEAAGDEHSFWGPGVVTNASQQQRQPHQQNVIALHQHLQRQQLQVQHDRHQQNAQKIVGQQQGARLRLAGATCLGVGLQQSQSWEQQQRTLLIPGSDQQHQVMLPRQQQHQQQQQQQNQPPLFFPAVSHEDLVTEEQQQQQGVMQLQRMQWLAIPN</sequence>
<organism evidence="2 3">
    <name type="scientific">Eimeria acervulina</name>
    <name type="common">Coccidian parasite</name>
    <dbReference type="NCBI Taxonomy" id="5801"/>
    <lineage>
        <taxon>Eukaryota</taxon>
        <taxon>Sar</taxon>
        <taxon>Alveolata</taxon>
        <taxon>Apicomplexa</taxon>
        <taxon>Conoidasida</taxon>
        <taxon>Coccidia</taxon>
        <taxon>Eucoccidiorida</taxon>
        <taxon>Eimeriorina</taxon>
        <taxon>Eimeriidae</taxon>
        <taxon>Eimeria</taxon>
    </lineage>
</organism>
<gene>
    <name evidence="2" type="ORF">EAH_00059870</name>
</gene>
<reference evidence="2" key="2">
    <citation type="submission" date="2013-10" db="EMBL/GenBank/DDBJ databases">
        <authorList>
            <person name="Aslett M."/>
        </authorList>
    </citation>
    <scope>NUCLEOTIDE SEQUENCE</scope>
    <source>
        <strain evidence="2">Houghton</strain>
    </source>
</reference>
<dbReference type="EMBL" id="HG671551">
    <property type="protein sequence ID" value="CDI81225.1"/>
    <property type="molecule type" value="Genomic_DNA"/>
</dbReference>
<keyword evidence="3" id="KW-1185">Reference proteome</keyword>
<dbReference type="VEuPathDB" id="ToxoDB:EAH_00059870"/>
<reference evidence="2" key="1">
    <citation type="submission" date="2013-10" db="EMBL/GenBank/DDBJ databases">
        <title>Genomic analysis of the causative agents of coccidiosis in chickens.</title>
        <authorList>
            <person name="Reid A.J."/>
            <person name="Blake D."/>
            <person name="Billington K."/>
            <person name="Browne H."/>
            <person name="Dunn M."/>
            <person name="Hung S."/>
            <person name="Kawahara F."/>
            <person name="Miranda-Saavedra D."/>
            <person name="Mourier T."/>
            <person name="Nagra H."/>
            <person name="Otto T.D."/>
            <person name="Rawlings N."/>
            <person name="Sanchez A."/>
            <person name="Sanders M."/>
            <person name="Subramaniam C."/>
            <person name="Tay Y."/>
            <person name="Dear P."/>
            <person name="Doerig C."/>
            <person name="Gruber A."/>
            <person name="Parkinson J."/>
            <person name="Shirley M."/>
            <person name="Wan K.L."/>
            <person name="Berriman M."/>
            <person name="Tomley F."/>
            <person name="Pain A."/>
        </authorList>
    </citation>
    <scope>NUCLEOTIDE SEQUENCE</scope>
    <source>
        <strain evidence="2">Houghton</strain>
    </source>
</reference>
<feature type="region of interest" description="Disordered" evidence="1">
    <location>
        <begin position="184"/>
        <end position="224"/>
    </location>
</feature>
<evidence type="ECO:0000313" key="3">
    <source>
        <dbReference type="Proteomes" id="UP000018050"/>
    </source>
</evidence>
<proteinExistence type="predicted"/>
<evidence type="ECO:0000256" key="1">
    <source>
        <dbReference type="SAM" id="MobiDB-lite"/>
    </source>
</evidence>